<accession>A0A0E0I871</accession>
<reference evidence="1" key="1">
    <citation type="submission" date="2015-04" db="UniProtKB">
        <authorList>
            <consortium name="EnsemblPlants"/>
        </authorList>
    </citation>
    <scope>IDENTIFICATION</scope>
    <source>
        <strain evidence="1">SL10</strain>
    </source>
</reference>
<sequence length="189" mass="20174">MDDDGVDILAPPVPLPVGAIFLSRSAPARRSSALSAGRSPRSRRWRRFPRMDTDCCFVVATIARHNVPSCTVTDAFSGFSATTARPPPPPNSSVKSGIACSVCFLLDVHMRSFKIRVTKLIFALPKSTVMRELAAEATVLLPTLTKSRTTYVSTSPATSGVLAAPSSVTLARVPKLSADDVLTECGTRQ</sequence>
<dbReference type="HOGENOM" id="CLU_1436567_0_0_1"/>
<dbReference type="EnsemblPlants" id="ONIVA08G05700.1">
    <property type="protein sequence ID" value="ONIVA08G05700.1"/>
    <property type="gene ID" value="ONIVA08G05700"/>
</dbReference>
<name>A0A0E0I871_ORYNI</name>
<evidence type="ECO:0000313" key="2">
    <source>
        <dbReference type="Proteomes" id="UP000006591"/>
    </source>
</evidence>
<dbReference type="Proteomes" id="UP000006591">
    <property type="component" value="Chromosome 8"/>
</dbReference>
<proteinExistence type="predicted"/>
<dbReference type="AlphaFoldDB" id="A0A0E0I871"/>
<dbReference type="Gramene" id="ONIVA08G05700.1">
    <property type="protein sequence ID" value="ONIVA08G05700.1"/>
    <property type="gene ID" value="ONIVA08G05700"/>
</dbReference>
<evidence type="ECO:0000313" key="1">
    <source>
        <dbReference type="EnsemblPlants" id="ONIVA08G05700.1"/>
    </source>
</evidence>
<protein>
    <submittedName>
        <fullName evidence="1">Uncharacterized protein</fullName>
    </submittedName>
</protein>
<reference evidence="1" key="2">
    <citation type="submission" date="2018-04" db="EMBL/GenBank/DDBJ databases">
        <title>OnivRS2 (Oryza nivara Reference Sequence Version 2).</title>
        <authorList>
            <person name="Zhang J."/>
            <person name="Kudrna D."/>
            <person name="Lee S."/>
            <person name="Talag J."/>
            <person name="Rajasekar S."/>
            <person name="Welchert J."/>
            <person name="Hsing Y.-I."/>
            <person name="Wing R.A."/>
        </authorList>
    </citation>
    <scope>NUCLEOTIDE SEQUENCE [LARGE SCALE GENOMIC DNA]</scope>
    <source>
        <strain evidence="1">SL10</strain>
    </source>
</reference>
<keyword evidence="2" id="KW-1185">Reference proteome</keyword>
<organism evidence="1">
    <name type="scientific">Oryza nivara</name>
    <name type="common">Indian wild rice</name>
    <name type="synonym">Oryza sativa f. spontanea</name>
    <dbReference type="NCBI Taxonomy" id="4536"/>
    <lineage>
        <taxon>Eukaryota</taxon>
        <taxon>Viridiplantae</taxon>
        <taxon>Streptophyta</taxon>
        <taxon>Embryophyta</taxon>
        <taxon>Tracheophyta</taxon>
        <taxon>Spermatophyta</taxon>
        <taxon>Magnoliopsida</taxon>
        <taxon>Liliopsida</taxon>
        <taxon>Poales</taxon>
        <taxon>Poaceae</taxon>
        <taxon>BOP clade</taxon>
        <taxon>Oryzoideae</taxon>
        <taxon>Oryzeae</taxon>
        <taxon>Oryzinae</taxon>
        <taxon>Oryza</taxon>
    </lineage>
</organism>